<proteinExistence type="predicted"/>
<feature type="compositionally biased region" description="Low complexity" evidence="1">
    <location>
        <begin position="61"/>
        <end position="73"/>
    </location>
</feature>
<reference evidence="3" key="2">
    <citation type="journal article" date="2011" name="J. Bacteriol.">
        <title>Long-chain N-acyl amino acid synthases are linked to the putative PEP-CTERM/exosortase protein-sorting system in Gram-negative bacteria.</title>
        <authorList>
            <person name="Craig J.W."/>
            <person name="Cherry M.A."/>
            <person name="Brady S.F."/>
        </authorList>
    </citation>
    <scope>NUCLEOTIDE SEQUENCE</scope>
</reference>
<reference evidence="3" key="1">
    <citation type="journal article" date="2007" name="J. Bacteriol.">
        <title>Cyclic AMP directly activates NasP, an N-acyl amino acid antibiotic biosynthetic enzyme cloned from an uncultured beta-proteobacterium.</title>
        <authorList>
            <person name="Clardy J."/>
            <person name="Brady S.F."/>
        </authorList>
    </citation>
    <scope>NUCLEOTIDE SEQUENCE</scope>
</reference>
<feature type="chain" id="PRO_5003470780" evidence="2">
    <location>
        <begin position="33"/>
        <end position="467"/>
    </location>
</feature>
<feature type="region of interest" description="Disordered" evidence="1">
    <location>
        <begin position="48"/>
        <end position="73"/>
    </location>
</feature>
<dbReference type="Pfam" id="PF06980">
    <property type="entry name" value="DUF1302"/>
    <property type="match status" value="1"/>
</dbReference>
<organism evidence="3">
    <name type="scientific">uncultured bacterium CSL142</name>
    <dbReference type="NCBI Taxonomy" id="1091569"/>
    <lineage>
        <taxon>Bacteria</taxon>
        <taxon>environmental samples</taxon>
    </lineage>
</organism>
<evidence type="ECO:0000256" key="2">
    <source>
        <dbReference type="SAM" id="SignalP"/>
    </source>
</evidence>
<feature type="compositionally biased region" description="Polar residues" evidence="1">
    <location>
        <begin position="48"/>
        <end position="60"/>
    </location>
</feature>
<dbReference type="InterPro" id="IPR010727">
    <property type="entry name" value="DUF1302"/>
</dbReference>
<protein>
    <submittedName>
        <fullName evidence="3">Uncharacterized protein</fullName>
    </submittedName>
</protein>
<dbReference type="AlphaFoldDB" id="G4WVM9"/>
<evidence type="ECO:0000256" key="1">
    <source>
        <dbReference type="SAM" id="MobiDB-lite"/>
    </source>
</evidence>
<dbReference type="EMBL" id="JF429411">
    <property type="protein sequence ID" value="AEQ20481.1"/>
    <property type="molecule type" value="Genomic_DNA"/>
</dbReference>
<name>G4WVM9_9BACT</name>
<sequence length="467" mass="52320">MWDGLATNMKKLKITNSLVLLAAIAISAGGHAAGLTLGADAGSNRESSFSLAQDETVNPDSKTSSETSSAGSGITGFIETEAARTYASPAHWSQGLFRVELEHQGEFGEGLKYKISGRLGYDAVYDRSSFYPPAVRDDQRYDFQLRENYIDASAGDWEMRFGRQQIVWGKMVSLFFADVVSAKDLRQFILPDFDILRIPQWAARAEYFKDDFHAEFIWIPYASYDNIGKPGAEFYPIPANPRFPFVVLGDEQPSHALRNSNYGLRLSTLKDGWDVAGFLYRSFDASPVLAFDPTVGAYRPQHDHITQVGGTLAKDLGGSVVLKAETVYTHGRRYFTNDLTSPTGLVPANTFVYVVGLEFSLPADTNFNIQLFDNVFLDRDPNLFYSKHEAGTTLLLKRSFGHNVDAQALFIRSLDRDDWMFRPQVKWGFAKNWGLGVGADIFDGPPTGFFGQYRNRDRVYTDLRYSF</sequence>
<feature type="signal peptide" evidence="2">
    <location>
        <begin position="1"/>
        <end position="32"/>
    </location>
</feature>
<evidence type="ECO:0000313" key="3">
    <source>
        <dbReference type="EMBL" id="AEQ20481.1"/>
    </source>
</evidence>
<keyword evidence="2" id="KW-0732">Signal</keyword>
<accession>G4WVM9</accession>